<organism evidence="3 4">
    <name type="scientific">Lachancea dasiensis</name>
    <dbReference type="NCBI Taxonomy" id="1072105"/>
    <lineage>
        <taxon>Eukaryota</taxon>
        <taxon>Fungi</taxon>
        <taxon>Dikarya</taxon>
        <taxon>Ascomycota</taxon>
        <taxon>Saccharomycotina</taxon>
        <taxon>Saccharomycetes</taxon>
        <taxon>Saccharomycetales</taxon>
        <taxon>Saccharomycetaceae</taxon>
        <taxon>Lachancea</taxon>
    </lineage>
</organism>
<dbReference type="InterPro" id="IPR015310">
    <property type="entry name" value="AHSA1-like_N"/>
</dbReference>
<reference evidence="4" key="1">
    <citation type="submission" date="2016-03" db="EMBL/GenBank/DDBJ databases">
        <authorList>
            <person name="Devillers H."/>
        </authorList>
    </citation>
    <scope>NUCLEOTIDE SEQUENCE [LARGE SCALE GENOMIC DNA]</scope>
</reference>
<dbReference type="EMBL" id="LT598456">
    <property type="protein sequence ID" value="SCU80583.1"/>
    <property type="molecule type" value="Genomic_DNA"/>
</dbReference>
<name>A0A1G4IUK0_9SACH</name>
<dbReference type="PANTHER" id="PTHR13009">
    <property type="entry name" value="HEAT SHOCK PROTEIN 90 HSP90 CO-CHAPERONE AHA-1"/>
    <property type="match status" value="1"/>
</dbReference>
<proteinExistence type="inferred from homology"/>
<dbReference type="SMART" id="SM01000">
    <property type="entry name" value="Aha1_N"/>
    <property type="match status" value="1"/>
</dbReference>
<dbReference type="GO" id="GO:0005829">
    <property type="term" value="C:cytosol"/>
    <property type="evidence" value="ECO:0007669"/>
    <property type="project" value="TreeGrafter"/>
</dbReference>
<evidence type="ECO:0000256" key="1">
    <source>
        <dbReference type="ARBA" id="ARBA00006817"/>
    </source>
</evidence>
<keyword evidence="4" id="KW-1185">Reference proteome</keyword>
<dbReference type="OrthoDB" id="567237at2759"/>
<dbReference type="GO" id="GO:0051087">
    <property type="term" value="F:protein-folding chaperone binding"/>
    <property type="evidence" value="ECO:0007669"/>
    <property type="project" value="EnsemblFungi"/>
</dbReference>
<dbReference type="Pfam" id="PF09229">
    <property type="entry name" value="Aha1_N"/>
    <property type="match status" value="1"/>
</dbReference>
<accession>A0A1G4IUK0</accession>
<feature type="domain" description="Activator of Hsp90 ATPase AHSA1-like N-terminal" evidence="2">
    <location>
        <begin position="13"/>
        <end position="143"/>
    </location>
</feature>
<dbReference type="STRING" id="1266660.A0A1G4IUK0"/>
<evidence type="ECO:0000313" key="4">
    <source>
        <dbReference type="Proteomes" id="UP000190274"/>
    </source>
</evidence>
<comment type="similarity">
    <text evidence="1">Belongs to the AHA1 family.</text>
</comment>
<protein>
    <submittedName>
        <fullName evidence="3">LADA_0B08438g1_1</fullName>
    </submittedName>
</protein>
<sequence>MVVLNPNNWHWVDKNTLPWTERYMQELAASMEAVCSPSGSHKVQIVKLESVSGDSHVSQRKGKVICYFDLNVQFTAQVVEADSDTSVCEGKIMVPELVHDESGFEIRPEGFSDHYQMVKDHFVPSLRATLCQYQVDLIAQHSKDVQQS</sequence>
<dbReference type="PANTHER" id="PTHR13009:SF15">
    <property type="entry name" value="HSP90 CO-CHAPERONE HCH1"/>
    <property type="match status" value="1"/>
</dbReference>
<dbReference type="GO" id="GO:0006457">
    <property type="term" value="P:protein folding"/>
    <property type="evidence" value="ECO:0007669"/>
    <property type="project" value="EnsemblFungi"/>
</dbReference>
<evidence type="ECO:0000313" key="3">
    <source>
        <dbReference type="EMBL" id="SCU80583.1"/>
    </source>
</evidence>
<dbReference type="Proteomes" id="UP000190274">
    <property type="component" value="Chromosome B"/>
</dbReference>
<dbReference type="Gene3D" id="3.15.10.20">
    <property type="entry name" value="Activator of Hsp90 ATPase Aha1, N-terminal domain"/>
    <property type="match status" value="1"/>
</dbReference>
<evidence type="ECO:0000259" key="2">
    <source>
        <dbReference type="SMART" id="SM01000"/>
    </source>
</evidence>
<dbReference type="SUPFAM" id="SSF103111">
    <property type="entry name" value="Activator of Hsp90 ATPase, Aha1"/>
    <property type="match status" value="1"/>
</dbReference>
<dbReference type="GO" id="GO:0001671">
    <property type="term" value="F:ATPase activator activity"/>
    <property type="evidence" value="ECO:0007669"/>
    <property type="project" value="EnsemblFungi"/>
</dbReference>
<dbReference type="InterPro" id="IPR036338">
    <property type="entry name" value="Aha1"/>
</dbReference>
<dbReference type="AlphaFoldDB" id="A0A1G4IUK0"/>
<gene>
    <name evidence="3" type="ORF">LADA_0B08438G</name>
</gene>